<protein>
    <submittedName>
        <fullName evidence="7">Putative hemolysin</fullName>
    </submittedName>
</protein>
<dbReference type="GO" id="GO:0016746">
    <property type="term" value="F:acyltransferase activity"/>
    <property type="evidence" value="ECO:0007669"/>
    <property type="project" value="UniProtKB-KW"/>
</dbReference>
<dbReference type="InterPro" id="IPR052351">
    <property type="entry name" value="Ornithine_N-alpha-AT"/>
</dbReference>
<evidence type="ECO:0000256" key="2">
    <source>
        <dbReference type="ARBA" id="ARBA00022516"/>
    </source>
</evidence>
<keyword evidence="5" id="KW-0012">Acyltransferase</keyword>
<evidence type="ECO:0000313" key="7">
    <source>
        <dbReference type="EMBL" id="PVX49973.1"/>
    </source>
</evidence>
<dbReference type="CDD" id="cd07986">
    <property type="entry name" value="LPLAT_ACT14924-like"/>
    <property type="match status" value="1"/>
</dbReference>
<sequence length="592" mass="68700">MSLVDPKDLLAASDSLNKFGGMGGAKLLMYFLRLTKLNKIYDTLDDSDGLKFIDSILDSLQINFTIDEDYLQRIPKEGPFIVVANHPFGGVDGIILLKVLAEARPDTKVMANFLLKKIEPIADYIIEVNPFENRPDIKSTKGLKEAIKHLNDGGPLAIFPAGEVSSFQKGFRISDRKWSNSILRFIKKAKVPVVPIYFHGNNSLTFYMLGKVHPVLRTIKLPSELLNKQNKEIKLSIGKPISVKEQDYFSDIEHYGRYLRANTFTLSNTLKLRDFYEDETKSLEKSELIDAIDPKILRAELDAIPEEFKLYEIKNYRIYCTNSNIIPNILREIGRLRELTFREVGEGTNQPMDLDEYDLYYHQLFIYDIEVDKIVGAYRIGKGKEVIQQYGIEGFYLHSLFKLKKPFHPILEESLELGRSFITPDYQRKALPLFLLWKGILYMMLKNPEYRYLIGPVSISNDYSDLAKEMIIKFIMKHHFNYELSRYVKPRHKFKFKTKNIDTEIMLEIAQEDINKLDKYIGKFETKDVRLPVLLKKYIFLNAKILGFNRDPLFNNCLDGFILLDIYEIPDKVINSLTEDLNEDTLKSKLEK</sequence>
<dbReference type="Gene3D" id="3.40.630.30">
    <property type="match status" value="1"/>
</dbReference>
<evidence type="ECO:0000256" key="1">
    <source>
        <dbReference type="ARBA" id="ARBA00005189"/>
    </source>
</evidence>
<dbReference type="SUPFAM" id="SSF69593">
    <property type="entry name" value="Glycerol-3-phosphate (1)-acyltransferase"/>
    <property type="match status" value="1"/>
</dbReference>
<dbReference type="AlphaFoldDB" id="A0A7L4UPI9"/>
<proteinExistence type="predicted"/>
<keyword evidence="2" id="KW-0444">Lipid biosynthesis</keyword>
<evidence type="ECO:0000259" key="6">
    <source>
        <dbReference type="SMART" id="SM00563"/>
    </source>
</evidence>
<evidence type="ECO:0000256" key="5">
    <source>
        <dbReference type="ARBA" id="ARBA00023315"/>
    </source>
</evidence>
<keyword evidence="3" id="KW-0808">Transferase</keyword>
<evidence type="ECO:0000256" key="4">
    <source>
        <dbReference type="ARBA" id="ARBA00023098"/>
    </source>
</evidence>
<dbReference type="RefSeq" id="WP_116496835.1">
    <property type="nucleotide sequence ID" value="NZ_QENZ01000005.1"/>
</dbReference>
<dbReference type="SUPFAM" id="SSF55729">
    <property type="entry name" value="Acyl-CoA N-acyltransferases (Nat)"/>
    <property type="match status" value="1"/>
</dbReference>
<comment type="pathway">
    <text evidence="1">Lipid metabolism.</text>
</comment>
<keyword evidence="8" id="KW-1185">Reference proteome</keyword>
<dbReference type="Pfam" id="PF19576">
    <property type="entry name" value="Acyltransf_2"/>
    <property type="match status" value="1"/>
</dbReference>
<dbReference type="Proteomes" id="UP000251835">
    <property type="component" value="Unassembled WGS sequence"/>
</dbReference>
<dbReference type="InterPro" id="IPR016181">
    <property type="entry name" value="Acyl_CoA_acyltransferase"/>
</dbReference>
<keyword evidence="4" id="KW-0443">Lipid metabolism</keyword>
<feature type="domain" description="Phospholipid/glycerol acyltransferase" evidence="6">
    <location>
        <begin position="80"/>
        <end position="201"/>
    </location>
</feature>
<organism evidence="7 8">
    <name type="scientific">Balneicella halophila</name>
    <dbReference type="NCBI Taxonomy" id="1537566"/>
    <lineage>
        <taxon>Bacteria</taxon>
        <taxon>Pseudomonadati</taxon>
        <taxon>Bacteroidota</taxon>
        <taxon>Bacteroidia</taxon>
        <taxon>Bacteroidales</taxon>
        <taxon>Balneicellaceae</taxon>
        <taxon>Balneicella</taxon>
    </lineage>
</organism>
<dbReference type="Pfam" id="PF13444">
    <property type="entry name" value="Acetyltransf_5"/>
    <property type="match status" value="1"/>
</dbReference>
<dbReference type="OrthoDB" id="1113830at2"/>
<dbReference type="SMART" id="SM00563">
    <property type="entry name" value="PlsC"/>
    <property type="match status" value="1"/>
</dbReference>
<evidence type="ECO:0000313" key="8">
    <source>
        <dbReference type="Proteomes" id="UP000251835"/>
    </source>
</evidence>
<evidence type="ECO:0000256" key="3">
    <source>
        <dbReference type="ARBA" id="ARBA00022679"/>
    </source>
</evidence>
<dbReference type="InterPro" id="IPR045746">
    <property type="entry name" value="ACT14924-like_Acyltransf_dom"/>
</dbReference>
<dbReference type="PANTHER" id="PTHR37323:SF1">
    <property type="entry name" value="L-ORNITHINE N(ALPHA)-ACYLTRANSFERASE"/>
    <property type="match status" value="1"/>
</dbReference>
<reference evidence="7 8" key="1">
    <citation type="submission" date="2018-05" db="EMBL/GenBank/DDBJ databases">
        <title>Genomic Encyclopedia of Type Strains, Phase IV (KMG-IV): sequencing the most valuable type-strain genomes for metagenomic binning, comparative biology and taxonomic classification.</title>
        <authorList>
            <person name="Goeker M."/>
        </authorList>
    </citation>
    <scope>NUCLEOTIDE SEQUENCE [LARGE SCALE GENOMIC DNA]</scope>
    <source>
        <strain evidence="7 8">DSM 28579</strain>
    </source>
</reference>
<dbReference type="GO" id="GO:0006629">
    <property type="term" value="P:lipid metabolic process"/>
    <property type="evidence" value="ECO:0007669"/>
    <property type="project" value="UniProtKB-KW"/>
</dbReference>
<comment type="caution">
    <text evidence="7">The sequence shown here is derived from an EMBL/GenBank/DDBJ whole genome shotgun (WGS) entry which is preliminary data.</text>
</comment>
<dbReference type="PANTHER" id="PTHR37323">
    <property type="entry name" value="GCN5-RELATED N-ACETYLTRANSFERASE"/>
    <property type="match status" value="1"/>
</dbReference>
<accession>A0A7L4UPI9</accession>
<gene>
    <name evidence="7" type="ORF">C7377_1615</name>
</gene>
<dbReference type="InterPro" id="IPR002123">
    <property type="entry name" value="Plipid/glycerol_acylTrfase"/>
</dbReference>
<name>A0A7L4UPI9_BALHA</name>
<dbReference type="EMBL" id="QENZ01000005">
    <property type="protein sequence ID" value="PVX49973.1"/>
    <property type="molecule type" value="Genomic_DNA"/>
</dbReference>